<comment type="subcellular location">
    <subcellularLocation>
        <location evidence="1">Membrane</location>
        <topology evidence="1">Multi-pass membrane protein</topology>
    </subcellularLocation>
</comment>
<comment type="similarity">
    <text evidence="2">Belongs to the TMCO4 family.</text>
</comment>
<accession>J4G6Y5</accession>
<dbReference type="InParanoid" id="J4G6Y5"/>
<evidence type="ECO:0000256" key="6">
    <source>
        <dbReference type="SAM" id="Phobius"/>
    </source>
</evidence>
<dbReference type="HOGENOM" id="CLU_007407_0_1_1"/>
<keyword evidence="5 6" id="KW-0472">Membrane</keyword>
<dbReference type="OrthoDB" id="277931at2759"/>
<dbReference type="Pfam" id="PF05277">
    <property type="entry name" value="DUF726"/>
    <property type="match status" value="1"/>
</dbReference>
<dbReference type="STRING" id="599839.J4G6Y5"/>
<evidence type="ECO:0000256" key="3">
    <source>
        <dbReference type="ARBA" id="ARBA00022692"/>
    </source>
</evidence>
<dbReference type="SUPFAM" id="SSF53474">
    <property type="entry name" value="alpha/beta-Hydrolases"/>
    <property type="match status" value="1"/>
</dbReference>
<keyword evidence="3 6" id="KW-0812">Transmembrane</keyword>
<evidence type="ECO:0000256" key="2">
    <source>
        <dbReference type="ARBA" id="ARBA00009824"/>
    </source>
</evidence>
<dbReference type="AlphaFoldDB" id="J4G6Y5"/>
<dbReference type="PANTHER" id="PTHR17920:SF22">
    <property type="entry name" value="DUF726 DOMAIN PROTEIN (AFU_ORTHOLOGUE AFUA_2G12860)"/>
    <property type="match status" value="1"/>
</dbReference>
<sequence>MGDLTQITPPKDLSDDERAAVFQHVMRRLAARRNTAELYALAEYNLSALSEARRENIRASFVRSMSDWCQELLKDVWLACGEPGGVVPTLGPLSDTSSVDLPRLPDKERMKKLLNTVLFLNVTSSKTYSAHTRAFLSSFGVLDEEAVVATLKNPKHALEEAQRKTGNTTREASEQSKTLRNIGIGFGAVAGGVLIGVTGGLAAPLVGAGVTTILGWLGVGGTAAGLLASGLASSSVVCGALFGAYGSKRTADTVSRYLREVNDLAIVPVGGPRNTLAVRLCVSGWLDNPEDVIAPWSIFGGDDTFALRWEVKALEDLSNALTVLIKAQTMKYVRAEIIKRTVFASLFAALSPAAWLKLMQIIDNPWMTAKSLASKAGKVLGKLLAQRVLGNRPITLVGYSLGSIVIFEALQHLASLLPSQTVHLVQDVFIFGSPIPVDEAAWTAARRVVAGRFVNGYGSNDYILAVLSRLSNASWSVAGLEQVVVKGIENFSCDQVDGHLKWRTMIGQCLYACEAPDIIGSEMEKQLEGASGNTLREMEMNERDVDRVIQQGPVD</sequence>
<dbReference type="FunCoup" id="J4G6Y5">
    <property type="interactions" value="10"/>
</dbReference>
<evidence type="ECO:0008006" key="9">
    <source>
        <dbReference type="Google" id="ProtNLM"/>
    </source>
</evidence>
<reference evidence="7 8" key="1">
    <citation type="journal article" date="2012" name="Appl. Environ. Microbiol.">
        <title>Short-read sequencing for genomic analysis of the brown rot fungus Fibroporia radiculosa.</title>
        <authorList>
            <person name="Tang J.D."/>
            <person name="Perkins A.D."/>
            <person name="Sonstegard T.S."/>
            <person name="Schroeder S.G."/>
            <person name="Burgess S.C."/>
            <person name="Diehl S.V."/>
        </authorList>
    </citation>
    <scope>NUCLEOTIDE SEQUENCE [LARGE SCALE GENOMIC DNA]</scope>
    <source>
        <strain evidence="7 8">TFFH 294</strain>
    </source>
</reference>
<dbReference type="InterPro" id="IPR007941">
    <property type="entry name" value="DUF726"/>
</dbReference>
<dbReference type="Proteomes" id="UP000006352">
    <property type="component" value="Unassembled WGS sequence"/>
</dbReference>
<dbReference type="GeneID" id="24097009"/>
<dbReference type="GO" id="GO:0016020">
    <property type="term" value="C:membrane"/>
    <property type="evidence" value="ECO:0007669"/>
    <property type="project" value="UniProtKB-SubCell"/>
</dbReference>
<protein>
    <recommendedName>
        <fullName evidence="9">DUF726 domain-containing protein</fullName>
    </recommendedName>
</protein>
<organism evidence="7 8">
    <name type="scientific">Fibroporia radiculosa</name>
    <dbReference type="NCBI Taxonomy" id="599839"/>
    <lineage>
        <taxon>Eukaryota</taxon>
        <taxon>Fungi</taxon>
        <taxon>Dikarya</taxon>
        <taxon>Basidiomycota</taxon>
        <taxon>Agaricomycotina</taxon>
        <taxon>Agaricomycetes</taxon>
        <taxon>Polyporales</taxon>
        <taxon>Fibroporiaceae</taxon>
        <taxon>Fibroporia</taxon>
    </lineage>
</organism>
<evidence type="ECO:0000256" key="5">
    <source>
        <dbReference type="ARBA" id="ARBA00023136"/>
    </source>
</evidence>
<name>J4G6Y5_9APHY</name>
<feature type="transmembrane region" description="Helical" evidence="6">
    <location>
        <begin position="223"/>
        <end position="246"/>
    </location>
</feature>
<dbReference type="EMBL" id="HE797062">
    <property type="protein sequence ID" value="CCM02098.1"/>
    <property type="molecule type" value="Genomic_DNA"/>
</dbReference>
<evidence type="ECO:0000313" key="7">
    <source>
        <dbReference type="EMBL" id="CCM02098.1"/>
    </source>
</evidence>
<gene>
    <name evidence="7" type="ORF">FIBRA_04175</name>
</gene>
<keyword evidence="4 6" id="KW-1133">Transmembrane helix</keyword>
<evidence type="ECO:0000256" key="4">
    <source>
        <dbReference type="ARBA" id="ARBA00022989"/>
    </source>
</evidence>
<dbReference type="InterPro" id="IPR029058">
    <property type="entry name" value="AB_hydrolase_fold"/>
</dbReference>
<evidence type="ECO:0000256" key="1">
    <source>
        <dbReference type="ARBA" id="ARBA00004141"/>
    </source>
</evidence>
<proteinExistence type="inferred from homology"/>
<keyword evidence="8" id="KW-1185">Reference proteome</keyword>
<feature type="transmembrane region" description="Helical" evidence="6">
    <location>
        <begin position="184"/>
        <end position="217"/>
    </location>
</feature>
<feature type="transmembrane region" description="Helical" evidence="6">
    <location>
        <begin position="337"/>
        <end position="356"/>
    </location>
</feature>
<dbReference type="RefSeq" id="XP_012181381.1">
    <property type="nucleotide sequence ID" value="XM_012325991.1"/>
</dbReference>
<evidence type="ECO:0000313" key="8">
    <source>
        <dbReference type="Proteomes" id="UP000006352"/>
    </source>
</evidence>
<dbReference type="PANTHER" id="PTHR17920">
    <property type="entry name" value="TRANSMEMBRANE AND COILED-COIL DOMAIN-CONTAINING PROTEIN 4 TMCO4"/>
    <property type="match status" value="1"/>
</dbReference>